<keyword evidence="3" id="KW-0479">Metal-binding</keyword>
<evidence type="ECO:0000313" key="7">
    <source>
        <dbReference type="EMBL" id="WXK75395.1"/>
    </source>
</evidence>
<dbReference type="Gene3D" id="3.40.390.10">
    <property type="entry name" value="Collagenase (Catalytic Domain)"/>
    <property type="match status" value="1"/>
</dbReference>
<keyword evidence="2" id="KW-0645">Protease</keyword>
<dbReference type="Pfam" id="PF01457">
    <property type="entry name" value="Peptidase_M8"/>
    <property type="match status" value="1"/>
</dbReference>
<evidence type="ECO:0000256" key="3">
    <source>
        <dbReference type="ARBA" id="ARBA00022723"/>
    </source>
</evidence>
<comment type="cofactor">
    <cofactor evidence="1">
        <name>Zn(2+)</name>
        <dbReference type="ChEBI" id="CHEBI:29105"/>
    </cofactor>
</comment>
<evidence type="ECO:0000256" key="4">
    <source>
        <dbReference type="ARBA" id="ARBA00022801"/>
    </source>
</evidence>
<organism evidence="7 8">
    <name type="scientific">Streptomyces sirii</name>
    <dbReference type="NCBI Taxonomy" id="3127701"/>
    <lineage>
        <taxon>Bacteria</taxon>
        <taxon>Bacillati</taxon>
        <taxon>Actinomycetota</taxon>
        <taxon>Actinomycetes</taxon>
        <taxon>Kitasatosporales</taxon>
        <taxon>Streptomycetaceae</taxon>
        <taxon>Streptomyces</taxon>
    </lineage>
</organism>
<evidence type="ECO:0000256" key="6">
    <source>
        <dbReference type="ARBA" id="ARBA00023049"/>
    </source>
</evidence>
<dbReference type="SUPFAM" id="SSF55486">
    <property type="entry name" value="Metalloproteases ('zincins'), catalytic domain"/>
    <property type="match status" value="2"/>
</dbReference>
<dbReference type="InterPro" id="IPR024079">
    <property type="entry name" value="MetalloPept_cat_dom_sf"/>
</dbReference>
<sequence>MGRRITLEEFRTYRAVADAQRAAALAGTTSPFTIEVRFLGGLTETQEAAFAAAAERWTGVIVGDLETAIVGDDVIDDLLIEAEGVPIDDAFGILGMAGPTDIRGDDAAAGAGLPAKGVMRFDTADLDRMEADGTLNDVITHEMGHVLGIGSIWTDFGLLKGFPGTNPTFVGPGAMREFGTLVGSENSEPVPVANIGGEGSAGSHWREAVFGAELMSPQIAAAGNAMSRLTVASLGDLGYEVDVDAAEPYELPDFLMAARSGNGALHATRERGMVLPTLPTRVRPGRPQRANP</sequence>
<evidence type="ECO:0000256" key="1">
    <source>
        <dbReference type="ARBA" id="ARBA00001947"/>
    </source>
</evidence>
<dbReference type="EMBL" id="CP147982">
    <property type="protein sequence ID" value="WXK75395.1"/>
    <property type="molecule type" value="Genomic_DNA"/>
</dbReference>
<evidence type="ECO:0000256" key="2">
    <source>
        <dbReference type="ARBA" id="ARBA00022670"/>
    </source>
</evidence>
<keyword evidence="6" id="KW-0482">Metalloprotease</keyword>
<keyword evidence="4" id="KW-0378">Hydrolase</keyword>
<protein>
    <submittedName>
        <fullName evidence="7">Leishmanolysin-related zinc metalloendopeptidase</fullName>
    </submittedName>
</protein>
<evidence type="ECO:0000313" key="8">
    <source>
        <dbReference type="Proteomes" id="UP001626628"/>
    </source>
</evidence>
<keyword evidence="5" id="KW-0862">Zinc</keyword>
<gene>
    <name evidence="7" type="ORF">WAB15_05160</name>
</gene>
<dbReference type="RefSeq" id="WP_407285485.1">
    <property type="nucleotide sequence ID" value="NZ_CP147982.1"/>
</dbReference>
<accession>A0ABZ2QG20</accession>
<keyword evidence="8" id="KW-1185">Reference proteome</keyword>
<name>A0ABZ2QG20_9ACTN</name>
<dbReference type="PRINTS" id="PR00782">
    <property type="entry name" value="LSHMANOLYSIN"/>
</dbReference>
<evidence type="ECO:0000256" key="5">
    <source>
        <dbReference type="ARBA" id="ARBA00022833"/>
    </source>
</evidence>
<reference evidence="7 8" key="1">
    <citation type="submission" date="2024-03" db="EMBL/GenBank/DDBJ databases">
        <title>The complete genome of Streptomyces sirii sp.nov.</title>
        <authorList>
            <person name="Zakalyukina Y.V."/>
            <person name="Belik A.R."/>
            <person name="Biryukov M.V."/>
            <person name="Baturina O.A."/>
            <person name="Kabilov M.R."/>
        </authorList>
    </citation>
    <scope>NUCLEOTIDE SEQUENCE [LARGE SCALE GENOMIC DNA]</scope>
    <source>
        <strain evidence="7 8">BP-8</strain>
    </source>
</reference>
<dbReference type="Gene3D" id="3.90.132.10">
    <property type="entry name" value="Leishmanolysin , domain 2"/>
    <property type="match status" value="1"/>
</dbReference>
<dbReference type="Proteomes" id="UP001626628">
    <property type="component" value="Chromosome"/>
</dbReference>
<dbReference type="InterPro" id="IPR001577">
    <property type="entry name" value="Peptidase_M8"/>
</dbReference>
<proteinExistence type="predicted"/>